<comment type="caution">
    <text evidence="2">The sequence shown here is derived from an EMBL/GenBank/DDBJ whole genome shotgun (WGS) entry which is preliminary data.</text>
</comment>
<dbReference type="InterPro" id="IPR050471">
    <property type="entry name" value="AB_hydrolase"/>
</dbReference>
<reference evidence="3" key="2">
    <citation type="submission" date="2019-06" db="EMBL/GenBank/DDBJ databases">
        <title>Co-occurence of chitin degradation, pigmentation and bioactivity in marine Pseudoalteromonas.</title>
        <authorList>
            <person name="Sonnenschein E.C."/>
            <person name="Bech P.K."/>
        </authorList>
    </citation>
    <scope>NUCLEOTIDE SEQUENCE [LARGE SCALE GENOMIC DNA]</scope>
    <source>
        <strain evidence="3">S3790</strain>
    </source>
</reference>
<keyword evidence="2" id="KW-0378">Hydrolase</keyword>
<dbReference type="PANTHER" id="PTHR43433:SF5">
    <property type="entry name" value="AB HYDROLASE-1 DOMAIN-CONTAINING PROTEIN"/>
    <property type="match status" value="1"/>
</dbReference>
<dbReference type="GO" id="GO:0004806">
    <property type="term" value="F:triacylglycerol lipase activity"/>
    <property type="evidence" value="ECO:0007669"/>
    <property type="project" value="TreeGrafter"/>
</dbReference>
<accession>A0A5S3V9H1</accession>
<sequence>MAIQQIQTKSGLYIHYQDEGKKSAPAIILIMGLGAQMTVWPDGFYDALVNNNFRVIRFDNRDVGLSSQLNERDAPSLFSIWLNKHFSLGKSAPYSLEDMAEDVICLMQELKISRAHLVGASMGGMIAQIIAAKYKKKVLSLTSIMSTPNVISFSATTLKTIVKLAPWSLKPATRDAAINYNVKLNQTIGSPLFQPQESVLKAQAAEQIDRAHNPSGIKRQLCAITATGKRTHLIKKIKAPTLVIHGAADPLFPISEGINTAKLIQKSKLKIVPELGHDFPPKLMEKIAHWISKHVRYAEKIRIQKKIKKLTK</sequence>
<dbReference type="OrthoDB" id="7055710at2"/>
<dbReference type="RefSeq" id="WP_138591583.1">
    <property type="nucleotide sequence ID" value="NZ_PNBX01000033.1"/>
</dbReference>
<protein>
    <submittedName>
        <fullName evidence="2">Alpha/beta hydrolase</fullName>
    </submittedName>
</protein>
<dbReference type="Pfam" id="PF00561">
    <property type="entry name" value="Abhydrolase_1"/>
    <property type="match status" value="1"/>
</dbReference>
<feature type="domain" description="AB hydrolase-1" evidence="1">
    <location>
        <begin position="25"/>
        <end position="278"/>
    </location>
</feature>
<dbReference type="InterPro" id="IPR029058">
    <property type="entry name" value="AB_hydrolase_fold"/>
</dbReference>
<dbReference type="EMBL" id="PNBX01000033">
    <property type="protein sequence ID" value="TMO68552.1"/>
    <property type="molecule type" value="Genomic_DNA"/>
</dbReference>
<name>A0A5S3V9H1_9GAMM</name>
<dbReference type="GO" id="GO:0046503">
    <property type="term" value="P:glycerolipid catabolic process"/>
    <property type="evidence" value="ECO:0007669"/>
    <property type="project" value="TreeGrafter"/>
</dbReference>
<evidence type="ECO:0000313" key="3">
    <source>
        <dbReference type="Proteomes" id="UP000307217"/>
    </source>
</evidence>
<organism evidence="2 3">
    <name type="scientific">Pseudoalteromonas aurantia</name>
    <dbReference type="NCBI Taxonomy" id="43654"/>
    <lineage>
        <taxon>Bacteria</taxon>
        <taxon>Pseudomonadati</taxon>
        <taxon>Pseudomonadota</taxon>
        <taxon>Gammaproteobacteria</taxon>
        <taxon>Alteromonadales</taxon>
        <taxon>Pseudoalteromonadaceae</taxon>
        <taxon>Pseudoalteromonas</taxon>
    </lineage>
</organism>
<proteinExistence type="predicted"/>
<dbReference type="Gene3D" id="3.40.50.1820">
    <property type="entry name" value="alpha/beta hydrolase"/>
    <property type="match status" value="1"/>
</dbReference>
<evidence type="ECO:0000259" key="1">
    <source>
        <dbReference type="Pfam" id="PF00561"/>
    </source>
</evidence>
<dbReference type="AlphaFoldDB" id="A0A5S3V9H1"/>
<dbReference type="SUPFAM" id="SSF53474">
    <property type="entry name" value="alpha/beta-Hydrolases"/>
    <property type="match status" value="1"/>
</dbReference>
<dbReference type="PANTHER" id="PTHR43433">
    <property type="entry name" value="HYDROLASE, ALPHA/BETA FOLD FAMILY PROTEIN"/>
    <property type="match status" value="1"/>
</dbReference>
<reference evidence="2 3" key="1">
    <citation type="submission" date="2018-01" db="EMBL/GenBank/DDBJ databases">
        <authorList>
            <person name="Paulsen S."/>
            <person name="Gram L.K."/>
        </authorList>
    </citation>
    <scope>NUCLEOTIDE SEQUENCE [LARGE SCALE GENOMIC DNA]</scope>
    <source>
        <strain evidence="2 3">S3790</strain>
    </source>
</reference>
<dbReference type="Proteomes" id="UP000307217">
    <property type="component" value="Unassembled WGS sequence"/>
</dbReference>
<dbReference type="InterPro" id="IPR000073">
    <property type="entry name" value="AB_hydrolase_1"/>
</dbReference>
<evidence type="ECO:0000313" key="2">
    <source>
        <dbReference type="EMBL" id="TMO68552.1"/>
    </source>
</evidence>
<gene>
    <name evidence="2" type="ORF">CWC19_09060</name>
</gene>